<feature type="compositionally biased region" description="Basic and acidic residues" evidence="1">
    <location>
        <begin position="877"/>
        <end position="888"/>
    </location>
</feature>
<feature type="compositionally biased region" description="Basic and acidic residues" evidence="1">
    <location>
        <begin position="447"/>
        <end position="457"/>
    </location>
</feature>
<feature type="compositionally biased region" description="Low complexity" evidence="1">
    <location>
        <begin position="630"/>
        <end position="640"/>
    </location>
</feature>
<comment type="caution">
    <text evidence="2">The sequence shown here is derived from an EMBL/GenBank/DDBJ whole genome shotgun (WGS) entry which is preliminary data.</text>
</comment>
<feature type="compositionally biased region" description="Pro residues" evidence="1">
    <location>
        <begin position="9"/>
        <end position="18"/>
    </location>
</feature>
<feature type="compositionally biased region" description="Polar residues" evidence="1">
    <location>
        <begin position="72"/>
        <end position="82"/>
    </location>
</feature>
<feature type="compositionally biased region" description="Low complexity" evidence="1">
    <location>
        <begin position="814"/>
        <end position="823"/>
    </location>
</feature>
<feature type="compositionally biased region" description="Polar residues" evidence="1">
    <location>
        <begin position="459"/>
        <end position="469"/>
    </location>
</feature>
<feature type="region of interest" description="Disordered" evidence="1">
    <location>
        <begin position="326"/>
        <end position="477"/>
    </location>
</feature>
<feature type="region of interest" description="Disordered" evidence="1">
    <location>
        <begin position="205"/>
        <end position="302"/>
    </location>
</feature>
<dbReference type="Proteomes" id="UP001316803">
    <property type="component" value="Unassembled WGS sequence"/>
</dbReference>
<feature type="compositionally biased region" description="Basic and acidic residues" evidence="1">
    <location>
        <begin position="89"/>
        <end position="103"/>
    </location>
</feature>
<evidence type="ECO:0000313" key="2">
    <source>
        <dbReference type="EMBL" id="KAK5958519.1"/>
    </source>
</evidence>
<feature type="region of interest" description="Disordered" evidence="1">
    <location>
        <begin position="1"/>
        <end position="103"/>
    </location>
</feature>
<feature type="compositionally biased region" description="Basic and acidic residues" evidence="1">
    <location>
        <begin position="509"/>
        <end position="527"/>
    </location>
</feature>
<feature type="compositionally biased region" description="Polar residues" evidence="1">
    <location>
        <begin position="288"/>
        <end position="302"/>
    </location>
</feature>
<proteinExistence type="predicted"/>
<feature type="compositionally biased region" description="Basic and acidic residues" evidence="1">
    <location>
        <begin position="641"/>
        <end position="654"/>
    </location>
</feature>
<feature type="region of interest" description="Disordered" evidence="1">
    <location>
        <begin position="629"/>
        <end position="896"/>
    </location>
</feature>
<feature type="compositionally biased region" description="Basic and acidic residues" evidence="1">
    <location>
        <begin position="703"/>
        <end position="715"/>
    </location>
</feature>
<sequence length="896" mass="97415">MTTTSQAPSLPPPSPGSPQPHTTPGSARLRTPLRQSLSPLKRHLSPSKSRNTTPARSSARSPRKSPAKDFQSVKSVSFTPQRARQPPRAWERRPATPFIPRDEKQKIWKRVPLGELGVDINCPVGVSRRDHEASKDYARVVKKLKVGHHYTGDADENKENVVCAMDTKVQTEDRDLKRRTYGIHGEHTFVSVKMEKDEIIGSPKKKLRLPVTEPRADMDEQEEEQGYKIEDEIAEATYDESHVENEGDEHEVEQMPHAAEVSHEGEGSEAEQVTGPAAQLSEGEYEATQKNEVAQQEPTYPTNITRLGYEEPETILVTSPCNTLANEIEEANADQPGVADEEVQQEGEGSPQGASLSNPVEGVDEAIEDQMQLPPSPADADAIEQDHVVDNQEEPGMASSDERTAADEEALSGDDIRSSSPPTILAENVTIDELEARESPTPARTEPSNKTENHEQSEGPETTEVSVTQEALPRRISDDETAFLRAFMSRTKASKTERASQGHAFQHISQDETTKADVEHERAKTESCDGLSLVPTLDPAEPASQNDTAPASPLRRSKRAAVTSIPRPQGLPNSIQLKRANGNEFIFKANQPSSTANVAIATRSNTKKNRGTAVNVSARLEQLLAEKAVEGASAEQATEAATEKTSADTLGDKPSKKRKRDKNDTGGKAKKVLRWNDANLVSYQEAEKNPDWEDIEDSSQESTQDKENEQADKHVKLTLTLASGLSEEISPKEDGVLEQKDVKAQPQQKEQKVRRVRKGVAGTVNGTPAPKTRSKKIMDNDEPEIDVPAEEGAPAETSAAVTAATEKLADEAPKATSAPATTTRKSRMPVPASSRRGAAASASMKAAGSSLPSKATSTAVASKGETKVSKVKAASLKGKEDERVDLLGKRRLRVRS</sequence>
<feature type="compositionally biased region" description="Polar residues" evidence="1">
    <location>
        <begin position="851"/>
        <end position="860"/>
    </location>
</feature>
<feature type="compositionally biased region" description="Low complexity" evidence="1">
    <location>
        <begin position="794"/>
        <end position="805"/>
    </location>
</feature>
<evidence type="ECO:0000256" key="1">
    <source>
        <dbReference type="SAM" id="MobiDB-lite"/>
    </source>
</evidence>
<dbReference type="EMBL" id="JAKLMC020000001">
    <property type="protein sequence ID" value="KAK5958519.1"/>
    <property type="molecule type" value="Genomic_DNA"/>
</dbReference>
<feature type="compositionally biased region" description="Acidic residues" evidence="1">
    <location>
        <begin position="780"/>
        <end position="789"/>
    </location>
</feature>
<feature type="region of interest" description="Disordered" evidence="1">
    <location>
        <begin position="491"/>
        <end position="575"/>
    </location>
</feature>
<feature type="compositionally biased region" description="Low complexity" evidence="1">
    <location>
        <begin position="832"/>
        <end position="850"/>
    </location>
</feature>
<reference evidence="2 3" key="1">
    <citation type="submission" date="2022-12" db="EMBL/GenBank/DDBJ databases">
        <title>Genomic features and morphological characterization of a novel Knufia sp. strain isolated from spacecraft assembly facility.</title>
        <authorList>
            <person name="Teixeira M."/>
            <person name="Chander A.M."/>
            <person name="Stajich J.E."/>
            <person name="Venkateswaran K."/>
        </authorList>
    </citation>
    <scope>NUCLEOTIDE SEQUENCE [LARGE SCALE GENOMIC DNA]</scope>
    <source>
        <strain evidence="2 3">FJI-L2-BK-P2</strain>
    </source>
</reference>
<protein>
    <submittedName>
        <fullName evidence="2">Uncharacterized protein</fullName>
    </submittedName>
</protein>
<dbReference type="AlphaFoldDB" id="A0AAN8I993"/>
<gene>
    <name evidence="2" type="ORF">OHC33_000362</name>
</gene>
<evidence type="ECO:0000313" key="3">
    <source>
        <dbReference type="Proteomes" id="UP001316803"/>
    </source>
</evidence>
<organism evidence="2 3">
    <name type="scientific">Knufia fluminis</name>
    <dbReference type="NCBI Taxonomy" id="191047"/>
    <lineage>
        <taxon>Eukaryota</taxon>
        <taxon>Fungi</taxon>
        <taxon>Dikarya</taxon>
        <taxon>Ascomycota</taxon>
        <taxon>Pezizomycotina</taxon>
        <taxon>Eurotiomycetes</taxon>
        <taxon>Chaetothyriomycetidae</taxon>
        <taxon>Chaetothyriales</taxon>
        <taxon>Trichomeriaceae</taxon>
        <taxon>Knufia</taxon>
    </lineage>
</organism>
<accession>A0AAN8I993</accession>
<feature type="compositionally biased region" description="Basic and acidic residues" evidence="1">
    <location>
        <begin position="729"/>
        <end position="753"/>
    </location>
</feature>
<keyword evidence="3" id="KW-1185">Reference proteome</keyword>
<name>A0AAN8I993_9EURO</name>